<reference evidence="4" key="2">
    <citation type="submission" date="2019-10" db="EMBL/GenBank/DDBJ databases">
        <authorList>
            <consortium name="NCBI Genome Project"/>
        </authorList>
    </citation>
    <scope>NUCLEOTIDE SEQUENCE</scope>
    <source>
        <strain evidence="4">NI907</strain>
    </source>
</reference>
<reference evidence="3 4" key="1">
    <citation type="journal article" date="2019" name="Mol. Biol. Evol.">
        <title>Blast fungal genomes show frequent chromosomal changes, gene gains and losses, and effector gene turnover.</title>
        <authorList>
            <person name="Gomez Luciano L.B."/>
            <person name="Jason Tsai I."/>
            <person name="Chuma I."/>
            <person name="Tosa Y."/>
            <person name="Chen Y.H."/>
            <person name="Li J.Y."/>
            <person name="Li M.Y."/>
            <person name="Jade Lu M.Y."/>
            <person name="Nakayashiki H."/>
            <person name="Li W.H."/>
        </authorList>
    </citation>
    <scope>NUCLEOTIDE SEQUENCE [LARGE SCALE GENOMIC DNA]</scope>
    <source>
        <strain evidence="3 4">NI907</strain>
    </source>
</reference>
<name>A0A6P8AYB6_PYRGI</name>
<keyword evidence="3" id="KW-1185">Reference proteome</keyword>
<keyword evidence="2" id="KW-0732">Signal</keyword>
<accession>A0A6P8AYB6</accession>
<feature type="compositionally biased region" description="Basic residues" evidence="1">
    <location>
        <begin position="195"/>
        <end position="207"/>
    </location>
</feature>
<evidence type="ECO:0000256" key="1">
    <source>
        <dbReference type="SAM" id="MobiDB-lite"/>
    </source>
</evidence>
<dbReference type="GeneID" id="41965969"/>
<feature type="chain" id="PRO_5028327370" evidence="2">
    <location>
        <begin position="18"/>
        <end position="207"/>
    </location>
</feature>
<reference evidence="4" key="3">
    <citation type="submission" date="2025-08" db="UniProtKB">
        <authorList>
            <consortium name="RefSeq"/>
        </authorList>
    </citation>
    <scope>IDENTIFICATION</scope>
    <source>
        <strain evidence="4">NI907</strain>
    </source>
</reference>
<evidence type="ECO:0000313" key="3">
    <source>
        <dbReference type="Proteomes" id="UP000515153"/>
    </source>
</evidence>
<feature type="signal peptide" evidence="2">
    <location>
        <begin position="1"/>
        <end position="17"/>
    </location>
</feature>
<dbReference type="AlphaFoldDB" id="A0A6P8AYB6"/>
<proteinExistence type="predicted"/>
<protein>
    <submittedName>
        <fullName evidence="4">Uncharacterized protein</fullName>
    </submittedName>
</protein>
<evidence type="ECO:0000313" key="4">
    <source>
        <dbReference type="RefSeq" id="XP_030979905.1"/>
    </source>
</evidence>
<feature type="compositionally biased region" description="Polar residues" evidence="1">
    <location>
        <begin position="98"/>
        <end position="113"/>
    </location>
</feature>
<feature type="region of interest" description="Disordered" evidence="1">
    <location>
        <begin position="64"/>
        <end position="207"/>
    </location>
</feature>
<evidence type="ECO:0000256" key="2">
    <source>
        <dbReference type="SAM" id="SignalP"/>
    </source>
</evidence>
<organism evidence="3 4">
    <name type="scientific">Pyricularia grisea</name>
    <name type="common">Crabgrass-specific blast fungus</name>
    <name type="synonym">Magnaporthe grisea</name>
    <dbReference type="NCBI Taxonomy" id="148305"/>
    <lineage>
        <taxon>Eukaryota</taxon>
        <taxon>Fungi</taxon>
        <taxon>Dikarya</taxon>
        <taxon>Ascomycota</taxon>
        <taxon>Pezizomycotina</taxon>
        <taxon>Sordariomycetes</taxon>
        <taxon>Sordariomycetidae</taxon>
        <taxon>Magnaporthales</taxon>
        <taxon>Pyriculariaceae</taxon>
        <taxon>Pyricularia</taxon>
    </lineage>
</organism>
<feature type="compositionally biased region" description="Polar residues" evidence="1">
    <location>
        <begin position="65"/>
        <end position="84"/>
    </location>
</feature>
<gene>
    <name evidence="4" type="ORF">PgNI_11090</name>
</gene>
<sequence>MRLISFLIPYLVAGVMATSPTPSNPSTPPTDQESQRTPQKLRGVNRHVPLSNLRIMNLRRPVHFSQDSGVNGETGTINLPTSPGQPGKRATGPGGQFPPTTSGSGVDNYSGDQPNHYAGGSPAGSLPLRKSGTSLRSGGGSSGYGSDVDFGGQPNGHGGGSPGRLQARGKVVAEPGSGGGTSGSDTDDSDEKPSRKGRHGKLRKFTA</sequence>
<dbReference type="RefSeq" id="XP_030979905.1">
    <property type="nucleotide sequence ID" value="XM_031131064.1"/>
</dbReference>
<feature type="region of interest" description="Disordered" evidence="1">
    <location>
        <begin position="19"/>
        <end position="48"/>
    </location>
</feature>
<dbReference type="Proteomes" id="UP000515153">
    <property type="component" value="Chromosome VII"/>
</dbReference>
<feature type="compositionally biased region" description="Gly residues" evidence="1">
    <location>
        <begin position="153"/>
        <end position="162"/>
    </location>
</feature>
<dbReference type="KEGG" id="pgri:PgNI_11090"/>